<protein>
    <submittedName>
        <fullName evidence="1">Uncharacterized protein</fullName>
    </submittedName>
</protein>
<dbReference type="Proteomes" id="UP000297453">
    <property type="component" value="Unassembled WGS sequence"/>
</dbReference>
<dbReference type="EMBL" id="RQEP01000005">
    <property type="protein sequence ID" value="TGK06617.1"/>
    <property type="molecule type" value="Genomic_DNA"/>
</dbReference>
<dbReference type="AlphaFoldDB" id="A0A4R9G758"/>
<accession>A0A4R9G758</accession>
<name>A0A4R9G758_9LEPT</name>
<proteinExistence type="predicted"/>
<keyword evidence="2" id="KW-1185">Reference proteome</keyword>
<gene>
    <name evidence="1" type="ORF">EHO59_00290</name>
</gene>
<dbReference type="OrthoDB" id="8911139at2"/>
<dbReference type="RefSeq" id="WP_135583632.1">
    <property type="nucleotide sequence ID" value="NZ_RQEP01000005.1"/>
</dbReference>
<organism evidence="1 2">
    <name type="scientific">Leptospira semungkisensis</name>
    <dbReference type="NCBI Taxonomy" id="2484985"/>
    <lineage>
        <taxon>Bacteria</taxon>
        <taxon>Pseudomonadati</taxon>
        <taxon>Spirochaetota</taxon>
        <taxon>Spirochaetia</taxon>
        <taxon>Leptospirales</taxon>
        <taxon>Leptospiraceae</taxon>
        <taxon>Leptospira</taxon>
    </lineage>
</organism>
<evidence type="ECO:0000313" key="2">
    <source>
        <dbReference type="Proteomes" id="UP000297453"/>
    </source>
</evidence>
<reference evidence="1" key="1">
    <citation type="journal article" date="2019" name="PLoS Negl. Trop. Dis.">
        <title>Revisiting the worldwide diversity of Leptospira species in the environment.</title>
        <authorList>
            <person name="Vincent A.T."/>
            <person name="Schiettekatte O."/>
            <person name="Bourhy P."/>
            <person name="Veyrier F.J."/>
            <person name="Picardeau M."/>
        </authorList>
    </citation>
    <scope>NUCLEOTIDE SEQUENCE [LARGE SCALE GENOMIC DNA]</scope>
    <source>
        <strain evidence="1">SSS9</strain>
    </source>
</reference>
<comment type="caution">
    <text evidence="1">The sequence shown here is derived from an EMBL/GenBank/DDBJ whole genome shotgun (WGS) entry which is preliminary data.</text>
</comment>
<sequence length="188" mass="21598">MDQDASIELQILNNAVGVLAQFLTDIGFEKCNDLTWQDPSDASYLNEDDRQNMDIMANAFAMSETNRLIYWIGKDEDGFIGLWIGPSNIKLVDAPIVELDLEGQYRIIAVRLADYLLSRSISEDLDKNQELLTQFGFNVTDSLDNSDQALTEFREKFHLDSAMSPQFYRHQIYNDQRMQRGLEAIPFD</sequence>
<evidence type="ECO:0000313" key="1">
    <source>
        <dbReference type="EMBL" id="TGK06617.1"/>
    </source>
</evidence>